<reference evidence="3" key="1">
    <citation type="journal article" date="2019" name="Nat. Commun.">
        <title>Expansion of phycobilisome linker gene families in mesophilic red algae.</title>
        <authorList>
            <person name="Lee J."/>
            <person name="Kim D."/>
            <person name="Bhattacharya D."/>
            <person name="Yoon H.S."/>
        </authorList>
    </citation>
    <scope>NUCLEOTIDE SEQUENCE [LARGE SCALE GENOMIC DNA]</scope>
    <source>
        <strain evidence="3">CCMP 1328</strain>
    </source>
</reference>
<gene>
    <name evidence="2" type="ORF">FVE85_1904</name>
</gene>
<feature type="compositionally biased region" description="Low complexity" evidence="1">
    <location>
        <begin position="125"/>
        <end position="134"/>
    </location>
</feature>
<evidence type="ECO:0000256" key="1">
    <source>
        <dbReference type="SAM" id="MobiDB-lite"/>
    </source>
</evidence>
<dbReference type="Proteomes" id="UP000324585">
    <property type="component" value="Unassembled WGS sequence"/>
</dbReference>
<organism evidence="2 3">
    <name type="scientific">Porphyridium purpureum</name>
    <name type="common">Red alga</name>
    <name type="synonym">Porphyridium cruentum</name>
    <dbReference type="NCBI Taxonomy" id="35688"/>
    <lineage>
        <taxon>Eukaryota</taxon>
        <taxon>Rhodophyta</taxon>
        <taxon>Bangiophyceae</taxon>
        <taxon>Porphyridiales</taxon>
        <taxon>Porphyridiaceae</taxon>
        <taxon>Porphyridium</taxon>
    </lineage>
</organism>
<feature type="compositionally biased region" description="Pro residues" evidence="1">
    <location>
        <begin position="11"/>
        <end position="22"/>
    </location>
</feature>
<keyword evidence="3" id="KW-1185">Reference proteome</keyword>
<proteinExistence type="predicted"/>
<feature type="compositionally biased region" description="Low complexity" evidence="1">
    <location>
        <begin position="90"/>
        <end position="100"/>
    </location>
</feature>
<name>A0A5J4YW38_PORPP</name>
<sequence length="453" mass="48439">MIEDGQDGNGSPPPPPPPPQQPPGEDGKDAKPRFTPKVPPKKKRSSAARPAGSVGPVSLQAQAEQRRLEAEKRASQDAAKEKRRLELKQSRISSNAASSSGKVAFHPQRPGGGPARVSGKGGSSTGAFASSSSNGAGGCPRSAAEMASQTGMFSEYAIVKDEAMTIQDTGFAHAKAEPELAGSESAAPRFGTAVRPGTSSRFADEEYEEEPEDRLIPRGTFEDREDDVALDSQKLRPWEYDERGILAPLEISIQKESELLDGPSDDTKASLETTKCSECEFPLGSTAHALLHSISAEDETKQNHLVPWMMLQIPGTLHVKVSSNFRTRQCSGPDAPMDATGEMGSIRAKEEPGLVDTGGTAFTGDLSGSQLPSDLRDFPSMLNFARLDIRRSGKVELVFCVDDTTEADASTRLTVQDLGPSLKTHHLVHLDFEGKTLAPLGRLTHGLYATPDN</sequence>
<feature type="compositionally biased region" description="Basic and acidic residues" evidence="1">
    <location>
        <begin position="64"/>
        <end position="89"/>
    </location>
</feature>
<evidence type="ECO:0000313" key="3">
    <source>
        <dbReference type="Proteomes" id="UP000324585"/>
    </source>
</evidence>
<feature type="region of interest" description="Disordered" evidence="1">
    <location>
        <begin position="1"/>
        <end position="144"/>
    </location>
</feature>
<dbReference type="AlphaFoldDB" id="A0A5J4YW38"/>
<evidence type="ECO:0000313" key="2">
    <source>
        <dbReference type="EMBL" id="KAA8495749.1"/>
    </source>
</evidence>
<dbReference type="EMBL" id="VRMN01000003">
    <property type="protein sequence ID" value="KAA8495749.1"/>
    <property type="molecule type" value="Genomic_DNA"/>
</dbReference>
<comment type="caution">
    <text evidence="2">The sequence shown here is derived from an EMBL/GenBank/DDBJ whole genome shotgun (WGS) entry which is preliminary data.</text>
</comment>
<accession>A0A5J4YW38</accession>
<protein>
    <submittedName>
        <fullName evidence="2">Uncharacterized protein</fullName>
    </submittedName>
</protein>
<feature type="region of interest" description="Disordered" evidence="1">
    <location>
        <begin position="180"/>
        <end position="213"/>
    </location>
</feature>
<feature type="compositionally biased region" description="Gly residues" evidence="1">
    <location>
        <begin position="110"/>
        <end position="124"/>
    </location>
</feature>